<feature type="region of interest" description="Disordered" evidence="1">
    <location>
        <begin position="1"/>
        <end position="25"/>
    </location>
</feature>
<evidence type="ECO:0000256" key="1">
    <source>
        <dbReference type="SAM" id="MobiDB-lite"/>
    </source>
</evidence>
<accession>A0A6N4DGT0</accession>
<protein>
    <submittedName>
        <fullName evidence="2">Uncharacterized protein</fullName>
    </submittedName>
</protein>
<evidence type="ECO:0000313" key="3">
    <source>
        <dbReference type="Proteomes" id="UP000241514"/>
    </source>
</evidence>
<evidence type="ECO:0000313" key="2">
    <source>
        <dbReference type="EMBL" id="PTB89858.1"/>
    </source>
</evidence>
<dbReference type="Proteomes" id="UP000241514">
    <property type="component" value="Unassembled WGS sequence"/>
</dbReference>
<dbReference type="EMBL" id="PYVG01000006">
    <property type="protein sequence ID" value="PTB89858.1"/>
    <property type="molecule type" value="Genomic_DNA"/>
</dbReference>
<dbReference type="AlphaFoldDB" id="A0A6N4DGT0"/>
<gene>
    <name evidence="2" type="ORF">C9928_01910</name>
</gene>
<comment type="caution">
    <text evidence="2">The sequence shown here is derived from an EMBL/GenBank/DDBJ whole genome shotgun (WGS) entry which is preliminary data.</text>
</comment>
<reference evidence="2 3" key="1">
    <citation type="submission" date="2018-03" db="EMBL/GenBank/DDBJ databases">
        <title>Cross-interface Injection: A General Nanoliter Liquid Handling Method Applied to Single Cells Genome Amplification Automated Nanoliter Liquid Handling Applied to Single Cell Multiple Displacement Amplification.</title>
        <authorList>
            <person name="Yun J."/>
            <person name="Xu P."/>
            <person name="Xu J."/>
            <person name="Dai X."/>
            <person name="Wang Y."/>
            <person name="Zheng X."/>
            <person name="Cao C."/>
            <person name="Yi Q."/>
            <person name="Zhu Y."/>
            <person name="Wang L."/>
            <person name="Dong Z."/>
            <person name="Huang Y."/>
            <person name="Huang L."/>
            <person name="Du W."/>
        </authorList>
    </citation>
    <scope>NUCLEOTIDE SEQUENCE [LARGE SCALE GENOMIC DNA]</scope>
    <source>
        <strain evidence="2 3">A9-4</strain>
    </source>
</reference>
<organism evidence="2 3">
    <name type="scientific">Pseudidiomarina aestuarii</name>
    <dbReference type="NCBI Taxonomy" id="624146"/>
    <lineage>
        <taxon>Bacteria</taxon>
        <taxon>Pseudomonadati</taxon>
        <taxon>Pseudomonadota</taxon>
        <taxon>Gammaproteobacteria</taxon>
        <taxon>Alteromonadales</taxon>
        <taxon>Idiomarinaceae</taxon>
        <taxon>Pseudidiomarina</taxon>
    </lineage>
</organism>
<name>A0A6N4DGT0_9GAMM</name>
<feature type="compositionally biased region" description="Basic and acidic residues" evidence="1">
    <location>
        <begin position="1"/>
        <end position="14"/>
    </location>
</feature>
<proteinExistence type="predicted"/>
<sequence length="263" mass="30672">MNDHPTKEHNEVQVHHKQLSRSVSGEDHRMARDLDFYPHNGEKKGEASFQRRALAVWDSRQIRRPYEFDELLAAVENAETEHELTLARHKLMLAKMEDDELTAARINLSLDSNFRRLADEEFEFRVNRAALEEAQERNRDLSIRKRETNTTRAGAFDAPARLVFEYIRTNKKRSPNGFYEWCRSLAECETLSLRGCEVITPKSTKTRRLDEVELEVTLEDTNGELLDDGIMVEGLGKFSSGSKQYSKRTLVRTYERYLKSKIF</sequence>